<comment type="caution">
    <text evidence="5">The sequence shown here is derived from an EMBL/GenBank/DDBJ whole genome shotgun (WGS) entry which is preliminary data.</text>
</comment>
<dbReference type="PANTHER" id="PTHR43280">
    <property type="entry name" value="ARAC-FAMILY TRANSCRIPTIONAL REGULATOR"/>
    <property type="match status" value="1"/>
</dbReference>
<gene>
    <name evidence="5" type="ORF">H9982_01855</name>
</gene>
<sequence length="299" mass="35051">MNTLQEKELPSFTIEQLTGFLDDRRMTIGQEFIMIRNTFNTDLFRFPCRIKALIGVLCTGGTIHFKRNLGEYSISQGMMFINTPNDIVQVEEIDRFTATIVMVSEDFIKEMSINLTNLLTMHPIMLESPSRQLTAEELTFFEQLSETLERLILQPETKYKLETIKGIMAALVYRLCDIFIDENNRHTTNFLRNRQRAMYEQFMLLLNKHHCREHSIKFYADQICISPKYLSAVIKQISGRSAAEWIDEYVILEAKNLLRYSTMNIQEIAYYLNFSTQSFFGKYFKHLTGMTPGQYRALK</sequence>
<dbReference type="InterPro" id="IPR018060">
    <property type="entry name" value="HTH_AraC"/>
</dbReference>
<reference evidence="5" key="2">
    <citation type="submission" date="2021-04" db="EMBL/GenBank/DDBJ databases">
        <authorList>
            <person name="Gilroy R."/>
        </authorList>
    </citation>
    <scope>NUCLEOTIDE SEQUENCE</scope>
    <source>
        <strain evidence="5">ChiHjej12B11-16260</strain>
    </source>
</reference>
<keyword evidence="3" id="KW-0804">Transcription</keyword>
<evidence type="ECO:0000256" key="3">
    <source>
        <dbReference type="ARBA" id="ARBA00023163"/>
    </source>
</evidence>
<dbReference type="SUPFAM" id="SSF46689">
    <property type="entry name" value="Homeodomain-like"/>
    <property type="match status" value="1"/>
</dbReference>
<evidence type="ECO:0000259" key="4">
    <source>
        <dbReference type="PROSITE" id="PS01124"/>
    </source>
</evidence>
<keyword evidence="1" id="KW-0805">Transcription regulation</keyword>
<dbReference type="GO" id="GO:0003700">
    <property type="term" value="F:DNA-binding transcription factor activity"/>
    <property type="evidence" value="ECO:0007669"/>
    <property type="project" value="InterPro"/>
</dbReference>
<dbReference type="PANTHER" id="PTHR43280:SF32">
    <property type="entry name" value="TRANSCRIPTIONAL REGULATORY PROTEIN"/>
    <property type="match status" value="1"/>
</dbReference>
<dbReference type="EMBL" id="DXFB01000046">
    <property type="protein sequence ID" value="HIX44944.1"/>
    <property type="molecule type" value="Genomic_DNA"/>
</dbReference>
<dbReference type="PROSITE" id="PS01124">
    <property type="entry name" value="HTH_ARAC_FAMILY_2"/>
    <property type="match status" value="1"/>
</dbReference>
<dbReference type="Gene3D" id="1.10.10.60">
    <property type="entry name" value="Homeodomain-like"/>
    <property type="match status" value="1"/>
</dbReference>
<dbReference type="AlphaFoldDB" id="A0A9D1VQB8"/>
<evidence type="ECO:0000313" key="6">
    <source>
        <dbReference type="Proteomes" id="UP000824246"/>
    </source>
</evidence>
<dbReference type="InterPro" id="IPR009057">
    <property type="entry name" value="Homeodomain-like_sf"/>
</dbReference>
<dbReference type="PRINTS" id="PR00032">
    <property type="entry name" value="HTHARAC"/>
</dbReference>
<keyword evidence="2" id="KW-0238">DNA-binding</keyword>
<evidence type="ECO:0000256" key="1">
    <source>
        <dbReference type="ARBA" id="ARBA00023015"/>
    </source>
</evidence>
<accession>A0A9D1VQB8</accession>
<protein>
    <submittedName>
        <fullName evidence="5">Helix-turn-helix domain-containing protein</fullName>
    </submittedName>
</protein>
<dbReference type="Proteomes" id="UP000824246">
    <property type="component" value="Unassembled WGS sequence"/>
</dbReference>
<dbReference type="InterPro" id="IPR020449">
    <property type="entry name" value="Tscrpt_reg_AraC-type_HTH"/>
</dbReference>
<proteinExistence type="predicted"/>
<dbReference type="SMART" id="SM00342">
    <property type="entry name" value="HTH_ARAC"/>
    <property type="match status" value="1"/>
</dbReference>
<organism evidence="5 6">
    <name type="scientific">Candidatus Barnesiella excrementipullorum</name>
    <dbReference type="NCBI Taxonomy" id="2838479"/>
    <lineage>
        <taxon>Bacteria</taxon>
        <taxon>Pseudomonadati</taxon>
        <taxon>Bacteroidota</taxon>
        <taxon>Bacteroidia</taxon>
        <taxon>Bacteroidales</taxon>
        <taxon>Barnesiellaceae</taxon>
        <taxon>Barnesiella</taxon>
    </lineage>
</organism>
<evidence type="ECO:0000256" key="2">
    <source>
        <dbReference type="ARBA" id="ARBA00023125"/>
    </source>
</evidence>
<reference evidence="5" key="1">
    <citation type="journal article" date="2021" name="PeerJ">
        <title>Extensive microbial diversity within the chicken gut microbiome revealed by metagenomics and culture.</title>
        <authorList>
            <person name="Gilroy R."/>
            <person name="Ravi A."/>
            <person name="Getino M."/>
            <person name="Pursley I."/>
            <person name="Horton D.L."/>
            <person name="Alikhan N.F."/>
            <person name="Baker D."/>
            <person name="Gharbi K."/>
            <person name="Hall N."/>
            <person name="Watson M."/>
            <person name="Adriaenssens E.M."/>
            <person name="Foster-Nyarko E."/>
            <person name="Jarju S."/>
            <person name="Secka A."/>
            <person name="Antonio M."/>
            <person name="Oren A."/>
            <person name="Chaudhuri R.R."/>
            <person name="La Ragione R."/>
            <person name="Hildebrand F."/>
            <person name="Pallen M.J."/>
        </authorList>
    </citation>
    <scope>NUCLEOTIDE SEQUENCE</scope>
    <source>
        <strain evidence="5">ChiHjej12B11-16260</strain>
    </source>
</reference>
<dbReference type="GO" id="GO:0043565">
    <property type="term" value="F:sequence-specific DNA binding"/>
    <property type="evidence" value="ECO:0007669"/>
    <property type="project" value="InterPro"/>
</dbReference>
<dbReference type="Pfam" id="PF12833">
    <property type="entry name" value="HTH_18"/>
    <property type="match status" value="1"/>
</dbReference>
<evidence type="ECO:0000313" key="5">
    <source>
        <dbReference type="EMBL" id="HIX44944.1"/>
    </source>
</evidence>
<feature type="domain" description="HTH araC/xylS-type" evidence="4">
    <location>
        <begin position="200"/>
        <end position="298"/>
    </location>
</feature>
<name>A0A9D1VQB8_9BACT</name>